<evidence type="ECO:0000313" key="5">
    <source>
        <dbReference type="Proteomes" id="UP000029925"/>
    </source>
</evidence>
<dbReference type="NCBIfam" id="TIGR00082">
    <property type="entry name" value="rbfA"/>
    <property type="match status" value="1"/>
</dbReference>
<dbReference type="InterPro" id="IPR015946">
    <property type="entry name" value="KH_dom-like_a/b"/>
</dbReference>
<dbReference type="RefSeq" id="WP_034326192.1">
    <property type="nucleotide sequence ID" value="NZ_CAJTQN010000001.1"/>
</dbReference>
<evidence type="ECO:0000256" key="2">
    <source>
        <dbReference type="HAMAP-Rule" id="MF_00003"/>
    </source>
</evidence>
<dbReference type="AlphaFoldDB" id="A0A099UFF4"/>
<dbReference type="GeneID" id="78151924"/>
<accession>A0A099UFF4</accession>
<dbReference type="PATRIC" id="fig|76936.10.peg.1738"/>
<evidence type="ECO:0000313" key="6">
    <source>
        <dbReference type="Proteomes" id="UP000064525"/>
    </source>
</evidence>
<dbReference type="HAMAP" id="MF_00003">
    <property type="entry name" value="RbfA"/>
    <property type="match status" value="1"/>
</dbReference>
<dbReference type="GO" id="GO:0030490">
    <property type="term" value="P:maturation of SSU-rRNA"/>
    <property type="evidence" value="ECO:0007669"/>
    <property type="project" value="UniProtKB-UniRule"/>
</dbReference>
<evidence type="ECO:0000256" key="1">
    <source>
        <dbReference type="ARBA" id="ARBA00022517"/>
    </source>
</evidence>
<dbReference type="STRING" id="76936.BN2458_PEG1781"/>
<dbReference type="OrthoDB" id="5339518at2"/>
<reference evidence="4 5" key="1">
    <citation type="journal article" date="2014" name="Genome Announc.">
        <title>Draft genome sequences of eight enterohepatic helicobacter species isolated from both laboratory and wild rodents.</title>
        <authorList>
            <person name="Sheh A."/>
            <person name="Shen Z."/>
            <person name="Fox J.G."/>
        </authorList>
    </citation>
    <scope>NUCLEOTIDE SEQUENCE [LARGE SCALE GENOMIC DNA]</scope>
    <source>
        <strain evidence="4 5">MIT 98-6810</strain>
    </source>
</reference>
<comment type="similarity">
    <text evidence="2">Belongs to the RbfA family.</text>
</comment>
<evidence type="ECO:0000313" key="4">
    <source>
        <dbReference type="EMBL" id="TLD78191.1"/>
    </source>
</evidence>
<comment type="subunit">
    <text evidence="2">Monomer. Binds 30S ribosomal subunits, but not 50S ribosomal subunits or 70S ribosomes.</text>
</comment>
<gene>
    <name evidence="2 4" type="primary">rbfA</name>
    <name evidence="3" type="ORF">BN2458_PEG1781</name>
    <name evidence="4" type="ORF">LS75_006970</name>
</gene>
<dbReference type="EMBL" id="JRPF02000008">
    <property type="protein sequence ID" value="TLD78191.1"/>
    <property type="molecule type" value="Genomic_DNA"/>
</dbReference>
<organism evidence="3 6">
    <name type="scientific">Helicobacter typhlonius</name>
    <dbReference type="NCBI Taxonomy" id="76936"/>
    <lineage>
        <taxon>Bacteria</taxon>
        <taxon>Pseudomonadati</taxon>
        <taxon>Campylobacterota</taxon>
        <taxon>Epsilonproteobacteria</taxon>
        <taxon>Campylobacterales</taxon>
        <taxon>Helicobacteraceae</taxon>
        <taxon>Helicobacter</taxon>
    </lineage>
</organism>
<evidence type="ECO:0000313" key="3">
    <source>
        <dbReference type="EMBL" id="CUU40664.1"/>
    </source>
</evidence>
<reference evidence="6" key="2">
    <citation type="submission" date="2015-11" db="EMBL/GenBank/DDBJ databases">
        <authorList>
            <person name="Anvar S.Y."/>
        </authorList>
    </citation>
    <scope>NUCLEOTIDE SEQUENCE [LARGE SCALE GENOMIC DNA]</scope>
</reference>
<dbReference type="GO" id="GO:0005737">
    <property type="term" value="C:cytoplasm"/>
    <property type="evidence" value="ECO:0007669"/>
    <property type="project" value="UniProtKB-SubCell"/>
</dbReference>
<reference evidence="3" key="3">
    <citation type="submission" date="2015-11" db="EMBL/GenBank/DDBJ databases">
        <authorList>
            <person name="Zhang Y."/>
            <person name="Guo Z."/>
        </authorList>
    </citation>
    <scope>NUCLEOTIDE SEQUENCE</scope>
    <source>
        <strain evidence="3">1</strain>
    </source>
</reference>
<keyword evidence="2" id="KW-0963">Cytoplasm</keyword>
<dbReference type="InterPro" id="IPR020053">
    <property type="entry name" value="Ribosome-bd_factorA_CS"/>
</dbReference>
<dbReference type="Gene3D" id="3.30.300.20">
    <property type="match status" value="1"/>
</dbReference>
<dbReference type="EMBL" id="LN907858">
    <property type="protein sequence ID" value="CUU40664.1"/>
    <property type="molecule type" value="Genomic_DNA"/>
</dbReference>
<protein>
    <recommendedName>
        <fullName evidence="2">Ribosome-binding factor A</fullName>
    </recommendedName>
</protein>
<dbReference type="Proteomes" id="UP000029925">
    <property type="component" value="Unassembled WGS sequence"/>
</dbReference>
<keyword evidence="1 2" id="KW-0690">Ribosome biogenesis</keyword>
<dbReference type="InterPro" id="IPR023799">
    <property type="entry name" value="RbfA_dom_sf"/>
</dbReference>
<dbReference type="SUPFAM" id="SSF89919">
    <property type="entry name" value="Ribosome-binding factor A, RbfA"/>
    <property type="match status" value="1"/>
</dbReference>
<dbReference type="Proteomes" id="UP000064525">
    <property type="component" value="Chromosome I"/>
</dbReference>
<dbReference type="KEGG" id="hty:BN2458_PEG1781"/>
<dbReference type="Pfam" id="PF02033">
    <property type="entry name" value="RBFA"/>
    <property type="match status" value="1"/>
</dbReference>
<dbReference type="PROSITE" id="PS01319">
    <property type="entry name" value="RBFA"/>
    <property type="match status" value="1"/>
</dbReference>
<keyword evidence="5" id="KW-1185">Reference proteome</keyword>
<name>A0A099UFF4_9HELI</name>
<comment type="function">
    <text evidence="2">One of several proteins that assist in the late maturation steps of the functional core of the 30S ribosomal subunit. Associates with free 30S ribosomal subunits (but not with 30S subunits that are part of 70S ribosomes or polysomes). Required for efficient processing of 16S rRNA. May interact with the 5'-terminal helix region of 16S rRNA.</text>
</comment>
<proteinExistence type="inferred from homology"/>
<dbReference type="NCBIfam" id="NF001806">
    <property type="entry name" value="PRK00521.3-4"/>
    <property type="match status" value="1"/>
</dbReference>
<dbReference type="InterPro" id="IPR000238">
    <property type="entry name" value="RbfA"/>
</dbReference>
<sequence>MNIKQQRTESMLQEILSGALSQLNDTQINSLSITDVKCSKGKQSAEVFIEATDISPNERKLIVQKLNKAQGILKDYILSSTQWFRAPNLRFSFDDSLKNANTLDSIFAQIAKEKSSKN</sequence>
<comment type="subcellular location">
    <subcellularLocation>
        <location evidence="2">Cytoplasm</location>
    </subcellularLocation>
</comment>